<dbReference type="Pfam" id="PF01636">
    <property type="entry name" value="APH"/>
    <property type="match status" value="1"/>
</dbReference>
<evidence type="ECO:0000259" key="1">
    <source>
        <dbReference type="Pfam" id="PF01636"/>
    </source>
</evidence>
<organism evidence="2 3">
    <name type="scientific">Sneathiella marina</name>
    <dbReference type="NCBI Taxonomy" id="2950108"/>
    <lineage>
        <taxon>Bacteria</taxon>
        <taxon>Pseudomonadati</taxon>
        <taxon>Pseudomonadota</taxon>
        <taxon>Alphaproteobacteria</taxon>
        <taxon>Sneathiellales</taxon>
        <taxon>Sneathiellaceae</taxon>
        <taxon>Sneathiella</taxon>
    </lineage>
</organism>
<dbReference type="InterPro" id="IPR011009">
    <property type="entry name" value="Kinase-like_dom_sf"/>
</dbReference>
<dbReference type="PANTHER" id="PTHR21310">
    <property type="entry name" value="AMINOGLYCOSIDE PHOSPHOTRANSFERASE-RELATED-RELATED"/>
    <property type="match status" value="1"/>
</dbReference>
<name>A0ABY4W770_9PROT</name>
<accession>A0ABY4W770</accession>
<dbReference type="Proteomes" id="UP001056291">
    <property type="component" value="Chromosome"/>
</dbReference>
<sequence length="311" mass="34111">MHDTEMRPFATKILAHMGETVLHVDFLARGATCKVWKIQSEHRSYALRVIEADSRAVDSDLDEFVRATIHAKGGRVSEPILSSGGINLRLTGKRWSLDAFVPGEHPVRGALSEAVCRQLGETLAILHSLPVRDFGKPSHVNMPYLVGQKTDPLDGVMQRFENPIPQTWEDGFVHPLLSNAPDILPQILAHLRQVAAVVGDGNSVLCHSDIHEKQLICAKGALAALIDFGDATILDRHWDLGSVLYFHGKANAAIMLEAYQSNLGPDTILPEAIPSFSVAVAMHHASRSTKPAKGHRLDRAIRHVRQIVTGE</sequence>
<dbReference type="SUPFAM" id="SSF56112">
    <property type="entry name" value="Protein kinase-like (PK-like)"/>
    <property type="match status" value="1"/>
</dbReference>
<dbReference type="PANTHER" id="PTHR21310:SF15">
    <property type="entry name" value="AMINOGLYCOSIDE PHOSPHOTRANSFERASE DOMAIN-CONTAINING PROTEIN"/>
    <property type="match status" value="1"/>
</dbReference>
<dbReference type="InterPro" id="IPR002575">
    <property type="entry name" value="Aminoglycoside_PTrfase"/>
</dbReference>
<feature type="domain" description="Aminoglycoside phosphotransferase" evidence="1">
    <location>
        <begin position="27"/>
        <end position="261"/>
    </location>
</feature>
<protein>
    <submittedName>
        <fullName evidence="2">Aminoglycoside phosphotransferase family protein</fullName>
    </submittedName>
</protein>
<dbReference type="InterPro" id="IPR051678">
    <property type="entry name" value="AGP_Transferase"/>
</dbReference>
<gene>
    <name evidence="2" type="ORF">NBZ79_07770</name>
</gene>
<evidence type="ECO:0000313" key="3">
    <source>
        <dbReference type="Proteomes" id="UP001056291"/>
    </source>
</evidence>
<evidence type="ECO:0000313" key="2">
    <source>
        <dbReference type="EMBL" id="USG62872.1"/>
    </source>
</evidence>
<dbReference type="RefSeq" id="WP_251937111.1">
    <property type="nucleotide sequence ID" value="NZ_CP098747.1"/>
</dbReference>
<dbReference type="Gene3D" id="3.90.1200.10">
    <property type="match status" value="1"/>
</dbReference>
<reference evidence="2" key="1">
    <citation type="submission" date="2022-06" db="EMBL/GenBank/DDBJ databases">
        <title>Sneathiella actinostolidae sp. nov., isolated from a sea anemonein the Western Pacific Ocean.</title>
        <authorList>
            <person name="Wei M.J."/>
        </authorList>
    </citation>
    <scope>NUCLEOTIDE SEQUENCE</scope>
    <source>
        <strain evidence="2">PHK-P5</strain>
    </source>
</reference>
<proteinExistence type="predicted"/>
<keyword evidence="3" id="KW-1185">Reference proteome</keyword>
<dbReference type="EMBL" id="CP098747">
    <property type="protein sequence ID" value="USG62872.1"/>
    <property type="molecule type" value="Genomic_DNA"/>
</dbReference>